<name>A0A1B9GP79_9TREE</name>
<gene>
    <name evidence="5" type="ORF">I316_05499</name>
</gene>
<dbReference type="AlphaFoldDB" id="A0A1B9GP79"/>
<dbReference type="SUPFAM" id="SSF52058">
    <property type="entry name" value="L domain-like"/>
    <property type="match status" value="1"/>
</dbReference>
<dbReference type="InterPro" id="IPR003591">
    <property type="entry name" value="Leu-rich_rpt_typical-subtyp"/>
</dbReference>
<proteinExistence type="predicted"/>
<feature type="domain" description="BD-FAE-like" evidence="4">
    <location>
        <begin position="448"/>
        <end position="612"/>
    </location>
</feature>
<evidence type="ECO:0000256" key="1">
    <source>
        <dbReference type="ARBA" id="ARBA00022614"/>
    </source>
</evidence>
<dbReference type="InterPro" id="IPR032675">
    <property type="entry name" value="LRR_dom_sf"/>
</dbReference>
<keyword evidence="1" id="KW-0433">Leucine-rich repeat</keyword>
<dbReference type="STRING" id="1296120.A0A1B9GP79"/>
<dbReference type="InterPro" id="IPR050216">
    <property type="entry name" value="LRR_domain-containing"/>
</dbReference>
<dbReference type="Proteomes" id="UP000092666">
    <property type="component" value="Unassembled WGS sequence"/>
</dbReference>
<evidence type="ECO:0000256" key="2">
    <source>
        <dbReference type="ARBA" id="ARBA00022737"/>
    </source>
</evidence>
<dbReference type="SUPFAM" id="SSF53474">
    <property type="entry name" value="alpha/beta-Hydrolases"/>
    <property type="match status" value="1"/>
</dbReference>
<feature type="region of interest" description="Disordered" evidence="3">
    <location>
        <begin position="374"/>
        <end position="425"/>
    </location>
</feature>
<evidence type="ECO:0000313" key="5">
    <source>
        <dbReference type="EMBL" id="OCF32862.1"/>
    </source>
</evidence>
<dbReference type="InterPro" id="IPR029058">
    <property type="entry name" value="AB_hydrolase_fold"/>
</dbReference>
<keyword evidence="6" id="KW-1185">Reference proteome</keyword>
<reference evidence="5 6" key="1">
    <citation type="submission" date="2013-07" db="EMBL/GenBank/DDBJ databases">
        <title>The Genome Sequence of Cryptococcus heveanensis BCC8398.</title>
        <authorList>
            <consortium name="The Broad Institute Genome Sequencing Platform"/>
            <person name="Cuomo C."/>
            <person name="Litvintseva A."/>
            <person name="Chen Y."/>
            <person name="Heitman J."/>
            <person name="Sun S."/>
            <person name="Springer D."/>
            <person name="Dromer F."/>
            <person name="Young S.K."/>
            <person name="Zeng Q."/>
            <person name="Gargeya S."/>
            <person name="Fitzgerald M."/>
            <person name="Abouelleil A."/>
            <person name="Alvarado L."/>
            <person name="Berlin A.M."/>
            <person name="Chapman S.B."/>
            <person name="Dewar J."/>
            <person name="Goldberg J."/>
            <person name="Griggs A."/>
            <person name="Gujja S."/>
            <person name="Hansen M."/>
            <person name="Howarth C."/>
            <person name="Imamovic A."/>
            <person name="Larimer J."/>
            <person name="McCowan C."/>
            <person name="Murphy C."/>
            <person name="Pearson M."/>
            <person name="Priest M."/>
            <person name="Roberts A."/>
            <person name="Saif S."/>
            <person name="Shea T."/>
            <person name="Sykes S."/>
            <person name="Wortman J."/>
            <person name="Nusbaum C."/>
            <person name="Birren B."/>
        </authorList>
    </citation>
    <scope>NUCLEOTIDE SEQUENCE [LARGE SCALE GENOMIC DNA]</scope>
    <source>
        <strain evidence="5 6">BCC8398</strain>
    </source>
</reference>
<dbReference type="PANTHER" id="PTHR48051:SF1">
    <property type="entry name" value="RAS SUPPRESSOR PROTEIN 1"/>
    <property type="match status" value="1"/>
</dbReference>
<dbReference type="OrthoDB" id="433474at2759"/>
<organism evidence="5 6">
    <name type="scientific">Kwoniella heveanensis BCC8398</name>
    <dbReference type="NCBI Taxonomy" id="1296120"/>
    <lineage>
        <taxon>Eukaryota</taxon>
        <taxon>Fungi</taxon>
        <taxon>Dikarya</taxon>
        <taxon>Basidiomycota</taxon>
        <taxon>Agaricomycotina</taxon>
        <taxon>Tremellomycetes</taxon>
        <taxon>Tremellales</taxon>
        <taxon>Cryptococcaceae</taxon>
        <taxon>Kwoniella</taxon>
    </lineage>
</organism>
<dbReference type="EMBL" id="KV700128">
    <property type="protein sequence ID" value="OCF32862.1"/>
    <property type="molecule type" value="Genomic_DNA"/>
</dbReference>
<sequence length="783" mass="84704">MAYRDSPARPSMREQIAAKRAEARNSPAGKRLAAAQAAAANASTSGHGYGSPIGKRGTAMTFASPEKVPDKTVESEVKRAARTGKLDLSSMSLDSVPSEIYTSLLGIPPEELSNPPPRPEALTDLPSARNFDPNAPPPKGLTKDEERALVFGSKAVKRDERWEEPEELTSFRIADNKLQRIEREIGMFGGLERLDLGRNMLKELPDSVSDLLRLTTIDLSGNAYTAIPRSVLVLPALQVLDISGNALTSLSFDSPIGPSEDGLGYGIGFFTTSFQRQQELKAIRPVFPALRSFNLGHNKLTVQGLAALQKTKLKAMRVLNLESNNLQGVLDLEEYGMGQNDMPILASLILSRNTNLRGVNGSVAPGAQVETLGCNLRESTPGPSSTTATATSKGVNSGSDDGIAQPTDDDTNLKQGDGKPVPNPDLTLVYRTLPAATFDSEPLPVDFDVYLPSAPSSDPKGHPLVVWFHGGGLLQGNKENLPPHFRRLPSFPFSSVSPSSGEEEHIAVISPNYRLAPQAPILEILDDITQLLGYIRTKLNDRLIKEGKKDHLIDTSRICLSGGSAGGYLALIAGLDVPKSASDEVVGGYRGLPDKSGIKCLAPFYPITDLTDKFWATETDPVPWKGTSVPHAEAKPHLIPKSPPICTAISGGPRSILYPYMLQHALFPSLLFQTQKSIGYGLDAFRPSPESLSIPQRLDLLTNSSSASGADQTHLLPTYFVYGTIDDKVQPMEKTLEAFDKLDQKLGSGRFVAEKREGADHAFDEDPEEECEAFREWLGRTLL</sequence>
<feature type="compositionally biased region" description="Low complexity" evidence="3">
    <location>
        <begin position="379"/>
        <end position="392"/>
    </location>
</feature>
<evidence type="ECO:0000256" key="3">
    <source>
        <dbReference type="SAM" id="MobiDB-lite"/>
    </source>
</evidence>
<dbReference type="SMART" id="SM00369">
    <property type="entry name" value="LRR_TYP"/>
    <property type="match status" value="4"/>
</dbReference>
<dbReference type="Gene3D" id="3.40.50.1820">
    <property type="entry name" value="alpha/beta hydrolase"/>
    <property type="match status" value="1"/>
</dbReference>
<feature type="region of interest" description="Disordered" evidence="3">
    <location>
        <begin position="108"/>
        <end position="143"/>
    </location>
</feature>
<evidence type="ECO:0000259" key="4">
    <source>
        <dbReference type="Pfam" id="PF20434"/>
    </source>
</evidence>
<dbReference type="Pfam" id="PF20434">
    <property type="entry name" value="BD-FAE"/>
    <property type="match status" value="1"/>
</dbReference>
<dbReference type="Pfam" id="PF13855">
    <property type="entry name" value="LRR_8"/>
    <property type="match status" value="1"/>
</dbReference>
<feature type="region of interest" description="Disordered" evidence="3">
    <location>
        <begin position="1"/>
        <end position="58"/>
    </location>
</feature>
<accession>A0A1B9GP79</accession>
<feature type="compositionally biased region" description="Low complexity" evidence="3">
    <location>
        <begin position="33"/>
        <end position="42"/>
    </location>
</feature>
<reference evidence="6" key="2">
    <citation type="submission" date="2013-12" db="EMBL/GenBank/DDBJ databases">
        <title>Evolution of pathogenesis and genome organization in the Tremellales.</title>
        <authorList>
            <person name="Cuomo C."/>
            <person name="Litvintseva A."/>
            <person name="Heitman J."/>
            <person name="Chen Y."/>
            <person name="Sun S."/>
            <person name="Springer D."/>
            <person name="Dromer F."/>
            <person name="Young S."/>
            <person name="Zeng Q."/>
            <person name="Chapman S."/>
            <person name="Gujja S."/>
            <person name="Saif S."/>
            <person name="Birren B."/>
        </authorList>
    </citation>
    <scope>NUCLEOTIDE SEQUENCE [LARGE SCALE GENOMIC DNA]</scope>
    <source>
        <strain evidence="6">BCC8398</strain>
    </source>
</reference>
<protein>
    <recommendedName>
        <fullName evidence="4">BD-FAE-like domain-containing protein</fullName>
    </recommendedName>
</protein>
<dbReference type="InterPro" id="IPR049492">
    <property type="entry name" value="BD-FAE-like_dom"/>
</dbReference>
<dbReference type="InterPro" id="IPR001611">
    <property type="entry name" value="Leu-rich_rpt"/>
</dbReference>
<evidence type="ECO:0000313" key="6">
    <source>
        <dbReference type="Proteomes" id="UP000092666"/>
    </source>
</evidence>
<dbReference type="PANTHER" id="PTHR48051">
    <property type="match status" value="1"/>
</dbReference>
<dbReference type="Gene3D" id="3.80.10.10">
    <property type="entry name" value="Ribonuclease Inhibitor"/>
    <property type="match status" value="2"/>
</dbReference>
<keyword evidence="2" id="KW-0677">Repeat</keyword>
<dbReference type="GO" id="GO:0005737">
    <property type="term" value="C:cytoplasm"/>
    <property type="evidence" value="ECO:0007669"/>
    <property type="project" value="TreeGrafter"/>
</dbReference>